<dbReference type="EMBL" id="LWDV01000010">
    <property type="protein sequence ID" value="OCL25769.1"/>
    <property type="molecule type" value="Genomic_DNA"/>
</dbReference>
<keyword evidence="2" id="KW-1185">Reference proteome</keyword>
<dbReference type="RefSeq" id="WP_068719679.1">
    <property type="nucleotide sequence ID" value="NZ_LWDV01000010.1"/>
</dbReference>
<dbReference type="AlphaFoldDB" id="A0A1C0A6N1"/>
<reference evidence="1 2" key="2">
    <citation type="submission" date="2016-08" db="EMBL/GenBank/DDBJ databases">
        <title>Orenia metallireducens sp. nov. strain Z6, a Novel Metal-reducing Firmicute from the Deep Subsurface.</title>
        <authorList>
            <person name="Maxim B.I."/>
            <person name="Kenneth K."/>
            <person name="Flynn T.M."/>
            <person name="Oloughlin E.J."/>
            <person name="Locke R.A."/>
            <person name="Weber J.R."/>
            <person name="Egan S.M."/>
            <person name="Mackie R.I."/>
            <person name="Cann I.K."/>
        </authorList>
    </citation>
    <scope>NUCLEOTIDE SEQUENCE [LARGE SCALE GENOMIC DNA]</scope>
    <source>
        <strain evidence="1 2">Z6</strain>
    </source>
</reference>
<name>A0A1C0A6N1_9FIRM</name>
<comment type="caution">
    <text evidence="1">The sequence shown here is derived from an EMBL/GenBank/DDBJ whole genome shotgun (WGS) entry which is preliminary data.</text>
</comment>
<evidence type="ECO:0000313" key="1">
    <source>
        <dbReference type="EMBL" id="OCL25769.1"/>
    </source>
</evidence>
<organism evidence="1 2">
    <name type="scientific">Orenia metallireducens</name>
    <dbReference type="NCBI Taxonomy" id="1413210"/>
    <lineage>
        <taxon>Bacteria</taxon>
        <taxon>Bacillati</taxon>
        <taxon>Bacillota</taxon>
        <taxon>Clostridia</taxon>
        <taxon>Halanaerobiales</taxon>
        <taxon>Halobacteroidaceae</taxon>
        <taxon>Orenia</taxon>
    </lineage>
</organism>
<evidence type="ECO:0000313" key="2">
    <source>
        <dbReference type="Proteomes" id="UP000093514"/>
    </source>
</evidence>
<reference evidence="2" key="1">
    <citation type="submission" date="2016-07" db="EMBL/GenBank/DDBJ databases">
        <authorList>
            <person name="Florea S."/>
            <person name="Webb J.S."/>
            <person name="Jaromczyk J."/>
            <person name="Schardl C.L."/>
        </authorList>
    </citation>
    <scope>NUCLEOTIDE SEQUENCE [LARGE SCALE GENOMIC DNA]</scope>
    <source>
        <strain evidence="2">Z6</strain>
    </source>
</reference>
<protein>
    <submittedName>
        <fullName evidence="1">Uncharacterized protein</fullName>
    </submittedName>
</protein>
<dbReference type="OrthoDB" id="9929380at2"/>
<sequence>MSGLIERSYCSKELIKLLDDLKIEAERVSIIIQSGGDCCRHRGCICEIIDESIVVLVEDRDKGKDRCERTYIPIDCICAIIVFEEDERRIFEEIDDREDLDRFGLQDVGQSDNRNAPNSIEEVDYDEDYQVYRKDQDNIRCNVYGYGRKIRINVMGKRAMLSVSKVNITELSMVVHSEGTDKENFIYYFHKDNVGEKTIELVLSPSSLGEVNEVIYNEQGEEVKITGTALLYINEEDRGECEFELSVKEDMATMNIISNEEEVENHTEKLTGVCSPEPFSIQTF</sequence>
<accession>A0A1C0A6N1</accession>
<gene>
    <name evidence="1" type="ORF">U472_15730</name>
</gene>
<proteinExistence type="predicted"/>
<dbReference type="Proteomes" id="UP000093514">
    <property type="component" value="Unassembled WGS sequence"/>
</dbReference>